<name>A0A8D9BPT2_9HEMI</name>
<dbReference type="AlphaFoldDB" id="A0A8D9BPT2"/>
<accession>A0A8D9BPT2</accession>
<dbReference type="EMBL" id="HBUF01642794">
    <property type="protein sequence ID" value="CAG6785301.1"/>
    <property type="molecule type" value="Transcribed_RNA"/>
</dbReference>
<keyword evidence="1" id="KW-0812">Transmembrane</keyword>
<protein>
    <submittedName>
        <fullName evidence="2">Uncharacterized protein</fullName>
    </submittedName>
</protein>
<evidence type="ECO:0000256" key="1">
    <source>
        <dbReference type="SAM" id="Phobius"/>
    </source>
</evidence>
<organism evidence="2">
    <name type="scientific">Cacopsylla melanoneura</name>
    <dbReference type="NCBI Taxonomy" id="428564"/>
    <lineage>
        <taxon>Eukaryota</taxon>
        <taxon>Metazoa</taxon>
        <taxon>Ecdysozoa</taxon>
        <taxon>Arthropoda</taxon>
        <taxon>Hexapoda</taxon>
        <taxon>Insecta</taxon>
        <taxon>Pterygota</taxon>
        <taxon>Neoptera</taxon>
        <taxon>Paraneoptera</taxon>
        <taxon>Hemiptera</taxon>
        <taxon>Sternorrhyncha</taxon>
        <taxon>Psylloidea</taxon>
        <taxon>Psyllidae</taxon>
        <taxon>Psyllinae</taxon>
        <taxon>Cacopsylla</taxon>
    </lineage>
</organism>
<dbReference type="EMBL" id="HBUF01642792">
    <property type="protein sequence ID" value="CAG6785300.1"/>
    <property type="molecule type" value="Transcribed_RNA"/>
</dbReference>
<keyword evidence="1" id="KW-0472">Membrane</keyword>
<reference evidence="2" key="1">
    <citation type="submission" date="2021-05" db="EMBL/GenBank/DDBJ databases">
        <authorList>
            <person name="Alioto T."/>
            <person name="Alioto T."/>
            <person name="Gomez Garrido J."/>
        </authorList>
    </citation>
    <scope>NUCLEOTIDE SEQUENCE</scope>
</reference>
<evidence type="ECO:0000313" key="2">
    <source>
        <dbReference type="EMBL" id="CAG6785301.1"/>
    </source>
</evidence>
<proteinExistence type="predicted"/>
<keyword evidence="1" id="KW-1133">Transmembrane helix</keyword>
<sequence length="111" mass="12901">MTLQTIFLLKKFGTSTLSSFLFINDSADYLSFEKVSHLYSHRFPFFPNTNKIVTFLLFISCSFLLVSFFLPTFFLLLLFSTQFFHSFVKSCTYKIFITNPASFHHPTGPLI</sequence>
<feature type="transmembrane region" description="Helical" evidence="1">
    <location>
        <begin position="52"/>
        <end position="79"/>
    </location>
</feature>